<name>A0A2C9VBD1_MANES</name>
<organism evidence="2 3">
    <name type="scientific">Manihot esculenta</name>
    <name type="common">Cassava</name>
    <name type="synonym">Jatropha manihot</name>
    <dbReference type="NCBI Taxonomy" id="3983"/>
    <lineage>
        <taxon>Eukaryota</taxon>
        <taxon>Viridiplantae</taxon>
        <taxon>Streptophyta</taxon>
        <taxon>Embryophyta</taxon>
        <taxon>Tracheophyta</taxon>
        <taxon>Spermatophyta</taxon>
        <taxon>Magnoliopsida</taxon>
        <taxon>eudicotyledons</taxon>
        <taxon>Gunneridae</taxon>
        <taxon>Pentapetalae</taxon>
        <taxon>rosids</taxon>
        <taxon>fabids</taxon>
        <taxon>Malpighiales</taxon>
        <taxon>Euphorbiaceae</taxon>
        <taxon>Crotonoideae</taxon>
        <taxon>Manihoteae</taxon>
        <taxon>Manihot</taxon>
    </lineage>
</organism>
<protein>
    <submittedName>
        <fullName evidence="2">Uncharacterized protein</fullName>
    </submittedName>
</protein>
<dbReference type="Gramene" id="Manes.09G113525.1.v8.1">
    <property type="protein sequence ID" value="Manes.09G113525.1.v8.1.CDS.1"/>
    <property type="gene ID" value="Manes.09G113525.v8.1"/>
</dbReference>
<evidence type="ECO:0000313" key="3">
    <source>
        <dbReference type="Proteomes" id="UP000091857"/>
    </source>
</evidence>
<dbReference type="PANTHER" id="PTHR36063:SF1">
    <property type="entry name" value="ARABIDOPSIS THALIANA GENOMIC DNA, CHROMOSOME 5, P1 CLONE:MOK16"/>
    <property type="match status" value="1"/>
</dbReference>
<gene>
    <name evidence="2" type="ORF">MANES_09G113525v8</name>
</gene>
<keyword evidence="3" id="KW-1185">Reference proteome</keyword>
<comment type="caution">
    <text evidence="2">The sequence shown here is derived from an EMBL/GenBank/DDBJ whole genome shotgun (WGS) entry which is preliminary data.</text>
</comment>
<dbReference type="EMBL" id="CM004395">
    <property type="protein sequence ID" value="OAY41585.1"/>
    <property type="molecule type" value="Genomic_DNA"/>
</dbReference>
<reference evidence="3" key="1">
    <citation type="journal article" date="2016" name="Nat. Biotechnol.">
        <title>Sequencing wild and cultivated cassava and related species reveals extensive interspecific hybridization and genetic diversity.</title>
        <authorList>
            <person name="Bredeson J.V."/>
            <person name="Lyons J.B."/>
            <person name="Prochnik S.E."/>
            <person name="Wu G.A."/>
            <person name="Ha C.M."/>
            <person name="Edsinger-Gonzales E."/>
            <person name="Grimwood J."/>
            <person name="Schmutz J."/>
            <person name="Rabbi I.Y."/>
            <person name="Egesi C."/>
            <person name="Nauluvula P."/>
            <person name="Lebot V."/>
            <person name="Ndunguru J."/>
            <person name="Mkamilo G."/>
            <person name="Bart R.S."/>
            <person name="Setter T.L."/>
            <person name="Gleadow R.M."/>
            <person name="Kulakow P."/>
            <person name="Ferguson M.E."/>
            <person name="Rounsley S."/>
            <person name="Rokhsar D.S."/>
        </authorList>
    </citation>
    <scope>NUCLEOTIDE SEQUENCE [LARGE SCALE GENOMIC DNA]</scope>
    <source>
        <strain evidence="3">cv. AM560-2</strain>
    </source>
</reference>
<evidence type="ECO:0000256" key="1">
    <source>
        <dbReference type="SAM" id="MobiDB-lite"/>
    </source>
</evidence>
<dbReference type="Proteomes" id="UP000091857">
    <property type="component" value="Chromosome 9"/>
</dbReference>
<dbReference type="PANTHER" id="PTHR36063">
    <property type="entry name" value="ARABIDOPSIS THALIANA GENOMIC DNA, CHROMOSOME 5, P1 CLONE:MOK16"/>
    <property type="match status" value="1"/>
</dbReference>
<sequence>MAKSRSLLLEQQHKQQLASHLESAAADDSVCEMAKEIKDLRCWIEVAPALFISLHRTRNSPGLETIPEEQIEDGDDDSEF</sequence>
<proteinExistence type="predicted"/>
<feature type="compositionally biased region" description="Acidic residues" evidence="1">
    <location>
        <begin position="66"/>
        <end position="80"/>
    </location>
</feature>
<accession>A0A2C9VBD1</accession>
<evidence type="ECO:0000313" key="2">
    <source>
        <dbReference type="EMBL" id="OAY41585.1"/>
    </source>
</evidence>
<dbReference type="AlphaFoldDB" id="A0A2C9VBD1"/>
<feature type="region of interest" description="Disordered" evidence="1">
    <location>
        <begin position="60"/>
        <end position="80"/>
    </location>
</feature>